<protein>
    <recommendedName>
        <fullName evidence="2">Putative restriction endonuclease domain-containing protein</fullName>
    </recommendedName>
</protein>
<feature type="domain" description="Putative restriction endonuclease" evidence="2">
    <location>
        <begin position="19"/>
        <end position="158"/>
    </location>
</feature>
<evidence type="ECO:0000313" key="3">
    <source>
        <dbReference type="EMBL" id="AUB80508.1"/>
    </source>
</evidence>
<dbReference type="InterPro" id="IPR008538">
    <property type="entry name" value="Uma2"/>
</dbReference>
<dbReference type="Gene3D" id="3.90.1570.10">
    <property type="entry name" value="tt1808, chain A"/>
    <property type="match status" value="1"/>
</dbReference>
<dbReference type="KEGG" id="tsy:THSYN_05795"/>
<proteinExistence type="predicted"/>
<accession>A0A2K8U4K3</accession>
<gene>
    <name evidence="3" type="ORF">THSYN_05795</name>
</gene>
<dbReference type="InterPro" id="IPR011335">
    <property type="entry name" value="Restrct_endonuc-II-like"/>
</dbReference>
<dbReference type="OrthoDB" id="5758203at2"/>
<dbReference type="InterPro" id="IPR012296">
    <property type="entry name" value="Nuclease_put_TT1808"/>
</dbReference>
<dbReference type="Proteomes" id="UP000232638">
    <property type="component" value="Chromosome"/>
</dbReference>
<organism evidence="3 4">
    <name type="scientific">Candidatus Thiodictyon syntrophicum</name>
    <dbReference type="NCBI Taxonomy" id="1166950"/>
    <lineage>
        <taxon>Bacteria</taxon>
        <taxon>Pseudomonadati</taxon>
        <taxon>Pseudomonadota</taxon>
        <taxon>Gammaproteobacteria</taxon>
        <taxon>Chromatiales</taxon>
        <taxon>Chromatiaceae</taxon>
        <taxon>Thiodictyon</taxon>
    </lineage>
</organism>
<dbReference type="CDD" id="cd06260">
    <property type="entry name" value="DUF820-like"/>
    <property type="match status" value="1"/>
</dbReference>
<feature type="region of interest" description="Disordered" evidence="1">
    <location>
        <begin position="1"/>
        <end position="30"/>
    </location>
</feature>
<evidence type="ECO:0000256" key="1">
    <source>
        <dbReference type="SAM" id="MobiDB-lite"/>
    </source>
</evidence>
<dbReference type="AlphaFoldDB" id="A0A2K8U4K3"/>
<dbReference type="RefSeq" id="WP_100918306.1">
    <property type="nucleotide sequence ID" value="NZ_CP020370.1"/>
</dbReference>
<dbReference type="SUPFAM" id="SSF52980">
    <property type="entry name" value="Restriction endonuclease-like"/>
    <property type="match status" value="1"/>
</dbReference>
<feature type="compositionally biased region" description="Pro residues" evidence="1">
    <location>
        <begin position="1"/>
        <end position="11"/>
    </location>
</feature>
<evidence type="ECO:0000259" key="2">
    <source>
        <dbReference type="Pfam" id="PF05685"/>
    </source>
</evidence>
<keyword evidence="4" id="KW-1185">Reference proteome</keyword>
<name>A0A2K8U4K3_9GAMM</name>
<evidence type="ECO:0000313" key="4">
    <source>
        <dbReference type="Proteomes" id="UP000232638"/>
    </source>
</evidence>
<dbReference type="EMBL" id="CP020370">
    <property type="protein sequence ID" value="AUB80508.1"/>
    <property type="molecule type" value="Genomic_DNA"/>
</dbReference>
<reference evidence="3 4" key="1">
    <citation type="submission" date="2017-03" db="EMBL/GenBank/DDBJ databases">
        <title>Complete genome sequence of Candidatus 'Thiodictyon syntrophicum' sp. nov. strain Cad16T, a photolithoautotroph purple sulfur bacterium isolated from an alpine meromictic lake.</title>
        <authorList>
            <person name="Luedin S.M."/>
            <person name="Pothier J.F."/>
            <person name="Danza F."/>
            <person name="Storelli N."/>
            <person name="Wittwer M."/>
            <person name="Tonolla M."/>
        </authorList>
    </citation>
    <scope>NUCLEOTIDE SEQUENCE [LARGE SCALE GENOMIC DNA]</scope>
    <source>
        <strain evidence="3 4">Cad16T</strain>
    </source>
</reference>
<sequence>MGSPDPKPTPGPFRADQLQDGDRYELSNGHPIYCPPADPEDASRTLTGAAVIASDPEVAWAGIDAGFALTPRTLRAPDVAVAAPTDARGWREGAPSLAVEYAGVGRDEADLRVKIGELLAGGTSYAWVARLTGPRRVEVHRPGQPVQVYGSGDDLSTPGILRNPIPVDALFDRAAADRTVMRNLLQRAGYDGLDAVRAEGRSEARREGLRKGIAESILALLADRQLEVPAAARERIAACRDLAQLKTWLLAAARITDPARLFD</sequence>
<dbReference type="Pfam" id="PF05685">
    <property type="entry name" value="Uma2"/>
    <property type="match status" value="1"/>
</dbReference>